<accession>A0A2H1V4S3</accession>
<dbReference type="InterPro" id="IPR019406">
    <property type="entry name" value="APLF_PBZ"/>
</dbReference>
<organism evidence="3">
    <name type="scientific">Spodoptera frugiperda</name>
    <name type="common">Fall armyworm</name>
    <dbReference type="NCBI Taxonomy" id="7108"/>
    <lineage>
        <taxon>Eukaryota</taxon>
        <taxon>Metazoa</taxon>
        <taxon>Ecdysozoa</taxon>
        <taxon>Arthropoda</taxon>
        <taxon>Hexapoda</taxon>
        <taxon>Insecta</taxon>
        <taxon>Pterygota</taxon>
        <taxon>Neoptera</taxon>
        <taxon>Endopterygota</taxon>
        <taxon>Lepidoptera</taxon>
        <taxon>Glossata</taxon>
        <taxon>Ditrysia</taxon>
        <taxon>Noctuoidea</taxon>
        <taxon>Noctuidae</taxon>
        <taxon>Amphipyrinae</taxon>
        <taxon>Spodoptera</taxon>
    </lineage>
</organism>
<dbReference type="GO" id="GO:0035861">
    <property type="term" value="C:site of double-strand break"/>
    <property type="evidence" value="ECO:0007669"/>
    <property type="project" value="TreeGrafter"/>
</dbReference>
<gene>
    <name evidence="3" type="ORF">SFRICE_000217</name>
</gene>
<protein>
    <submittedName>
        <fullName evidence="3">SFRICE_000217</fullName>
    </submittedName>
</protein>
<name>A0A2H1V4S3_SPOFR</name>
<dbReference type="InterPro" id="IPR039253">
    <property type="entry name" value="APLF"/>
</dbReference>
<dbReference type="PANTHER" id="PTHR21315:SF2">
    <property type="entry name" value="APRATAXIN AND PNK-LIKE FACTOR"/>
    <property type="match status" value="1"/>
</dbReference>
<dbReference type="EMBL" id="ODYU01000452">
    <property type="protein sequence ID" value="SOQ35264.1"/>
    <property type="molecule type" value="Genomic_DNA"/>
</dbReference>
<feature type="compositionally biased region" description="Polar residues" evidence="1">
    <location>
        <begin position="139"/>
        <end position="156"/>
    </location>
</feature>
<sequence>MIFKVVRIDTDDNQKIKLPFGVFPIGRGHFKIDEDKRISRNHAQLEVTTDTLTLKSLHKNPCFYIKDGKEIHILRQDCSVELSHGNKFGLLPEVFWYEVHKLTDEDSNESNEDDTVLIPNGVSADNNDRTSTSEDDDPQANQITSEPNNTNTNGLSPQVPLIDSAITPTKRNNTSMDTSPVDVKKVKTEPVDSSAATTEPMDTSNIQVEPTVQNTDATSDNTTVKVEPTDSTTVKNEPTENSDVKVDPDTGNAAGPSDVQPGTSNNDQSGDNAAPSSPVKPTVRLRERCFYGANCYRRNPQHRVDFCHPNDSDWGSGDQGPCPYGSGCRRRDPRHWQLHSHPAGTGPPAPRHHPPGKQRKRRQRRVSLSDEDSPVDNLIVVGKRTRKTVNRQSWGDSDSDAADPYGTDESEEWQPPSDVPDSGDYSQDF</sequence>
<dbReference type="InterPro" id="IPR008984">
    <property type="entry name" value="SMAD_FHA_dom_sf"/>
</dbReference>
<feature type="compositionally biased region" description="Polar residues" evidence="1">
    <location>
        <begin position="194"/>
        <end position="241"/>
    </location>
</feature>
<evidence type="ECO:0000313" key="3">
    <source>
        <dbReference type="EMBL" id="SOQ35264.1"/>
    </source>
</evidence>
<dbReference type="GO" id="GO:0005634">
    <property type="term" value="C:nucleus"/>
    <property type="evidence" value="ECO:0007669"/>
    <property type="project" value="TreeGrafter"/>
</dbReference>
<feature type="compositionally biased region" description="Polar residues" evidence="1">
    <location>
        <begin position="166"/>
        <end position="178"/>
    </location>
</feature>
<reference evidence="3" key="1">
    <citation type="submission" date="2016-07" db="EMBL/GenBank/DDBJ databases">
        <authorList>
            <person name="Bretaudeau A."/>
        </authorList>
    </citation>
    <scope>NUCLEOTIDE SEQUENCE</scope>
    <source>
        <strain evidence="3">Rice</strain>
        <tissue evidence="3">Whole body</tissue>
    </source>
</reference>
<dbReference type="GO" id="GO:0003906">
    <property type="term" value="F:DNA-(apurinic or apyrimidinic site) endonuclease activity"/>
    <property type="evidence" value="ECO:0007669"/>
    <property type="project" value="InterPro"/>
</dbReference>
<feature type="region of interest" description="Disordered" evidence="1">
    <location>
        <begin position="105"/>
        <end position="280"/>
    </location>
</feature>
<dbReference type="GO" id="GO:0006302">
    <property type="term" value="P:double-strand break repair"/>
    <property type="evidence" value="ECO:0007669"/>
    <property type="project" value="InterPro"/>
</dbReference>
<dbReference type="GO" id="GO:0008408">
    <property type="term" value="F:3'-5' exonuclease activity"/>
    <property type="evidence" value="ECO:0007669"/>
    <property type="project" value="InterPro"/>
</dbReference>
<dbReference type="PANTHER" id="PTHR21315">
    <property type="entry name" value="APRATAXIN AND PNK-LIKE FACTOR-RELATED"/>
    <property type="match status" value="1"/>
</dbReference>
<feature type="compositionally biased region" description="Polar residues" evidence="1">
    <location>
        <begin position="260"/>
        <end position="275"/>
    </location>
</feature>
<proteinExistence type="predicted"/>
<evidence type="ECO:0000259" key="2">
    <source>
        <dbReference type="Pfam" id="PF10283"/>
    </source>
</evidence>
<dbReference type="AlphaFoldDB" id="A0A2H1V4S3"/>
<dbReference type="Pfam" id="PF10283">
    <property type="entry name" value="zf-CCHH"/>
    <property type="match status" value="1"/>
</dbReference>
<feature type="compositionally biased region" description="Acidic residues" evidence="1">
    <location>
        <begin position="397"/>
        <end position="412"/>
    </location>
</feature>
<feature type="domain" description="PBZ-type" evidence="2">
    <location>
        <begin position="286"/>
        <end position="311"/>
    </location>
</feature>
<dbReference type="SUPFAM" id="SSF49879">
    <property type="entry name" value="SMAD/FHA domain"/>
    <property type="match status" value="1"/>
</dbReference>
<feature type="region of interest" description="Disordered" evidence="1">
    <location>
        <begin position="333"/>
        <end position="429"/>
    </location>
</feature>
<feature type="compositionally biased region" description="Acidic residues" evidence="1">
    <location>
        <begin position="105"/>
        <end position="115"/>
    </location>
</feature>
<evidence type="ECO:0000256" key="1">
    <source>
        <dbReference type="SAM" id="MobiDB-lite"/>
    </source>
</evidence>
<feature type="compositionally biased region" description="Basic residues" evidence="1">
    <location>
        <begin position="350"/>
        <end position="365"/>
    </location>
</feature>
<dbReference type="Gene3D" id="2.60.200.20">
    <property type="match status" value="1"/>
</dbReference>